<evidence type="ECO:0000259" key="2">
    <source>
        <dbReference type="Pfam" id="PF02421"/>
    </source>
</evidence>
<evidence type="ECO:0000313" key="4">
    <source>
        <dbReference type="EMBL" id="CAX65479.1"/>
    </source>
</evidence>
<dbReference type="Pfam" id="PF02421">
    <property type="entry name" value="FeoB_N"/>
    <property type="match status" value="1"/>
</dbReference>
<dbReference type="InterPro" id="IPR050860">
    <property type="entry name" value="FeoB_GTPase"/>
</dbReference>
<organism evidence="4">
    <name type="scientific">Enterobacter hormaechei</name>
    <dbReference type="NCBI Taxonomy" id="158836"/>
    <lineage>
        <taxon>Bacteria</taxon>
        <taxon>Pseudomonadati</taxon>
        <taxon>Pseudomonadota</taxon>
        <taxon>Gammaproteobacteria</taxon>
        <taxon>Enterobacterales</taxon>
        <taxon>Enterobacteriaceae</taxon>
        <taxon>Enterobacter</taxon>
        <taxon>Enterobacter cloacae complex</taxon>
    </lineage>
</organism>
<name>D3GMJ2_9ENTR</name>
<sequence length="557" mass="61562">MCVLRSVFMQSFVLMGLESAGKSTLFNILTESAASDERNFRGSTVVCREGLINDAGICLVDTPGIRFQSDSETTKLALDALNQHDGILVVLRATHAQQEWQTLCHLIPPQAKHVVILLTFADKIRKGLLEVTEYLSETSGAPVLAVNAREAGSNVRQGIVQLLLQDKPAPSAVSLPRQKIPVINLLAEFPQQTIFEHRWCGKVAAIVCLFLLFAVPVWGAWLLSDFIQPVIDNAVIQPLKNITTSWPDVLKTLFVGNYGLFSLGLYSFVWAFPVVVLIGLSLSLTDDSGLKERITATLDPWLRKLGLSGQDLIPVLSGFGCNVVAVFQSRSCSRCTRHACISMISFGSACSYQTGATLSLFNAAHQPWLFIPYLSLLFFTGAIHTRLWNGSLKPGQNQRLTELTWLQWPRWRNVTWMLKNILRQFITQAMPLFLIICIVAGMLDYAGITRWLSETTAPLLHLFKLPAELMPGIIFSLLRKDGLMVLNQDGGSLIQSLSTSQLLLLVWLASTLMACLVTVFTIAREINWRFAAAVAGKQVLSSLVVALVISQLFIHEA</sequence>
<feature type="transmembrane region" description="Helical" evidence="1">
    <location>
        <begin position="502"/>
        <end position="523"/>
    </location>
</feature>
<proteinExistence type="predicted"/>
<feature type="transmembrane region" description="Helical" evidence="1">
    <location>
        <begin position="368"/>
        <end position="388"/>
    </location>
</feature>
<feature type="transmembrane region" description="Helical" evidence="1">
    <location>
        <begin position="203"/>
        <end position="223"/>
    </location>
</feature>
<keyword evidence="1" id="KW-1133">Transmembrane helix</keyword>
<dbReference type="GO" id="GO:0005525">
    <property type="term" value="F:GTP binding"/>
    <property type="evidence" value="ECO:0007669"/>
    <property type="project" value="InterPro"/>
</dbReference>
<feature type="domain" description="Nucleoside transporter/FeoB GTPase Gate" evidence="3">
    <location>
        <begin position="268"/>
        <end position="362"/>
    </location>
</feature>
<dbReference type="SUPFAM" id="SSF52540">
    <property type="entry name" value="P-loop containing nucleoside triphosphate hydrolases"/>
    <property type="match status" value="1"/>
</dbReference>
<dbReference type="GO" id="GO:0015093">
    <property type="term" value="F:ferrous iron transmembrane transporter activity"/>
    <property type="evidence" value="ECO:0007669"/>
    <property type="project" value="TreeGrafter"/>
</dbReference>
<evidence type="ECO:0000256" key="1">
    <source>
        <dbReference type="SAM" id="Phobius"/>
    </source>
</evidence>
<feature type="transmembrane region" description="Helical" evidence="1">
    <location>
        <begin position="263"/>
        <end position="284"/>
    </location>
</feature>
<dbReference type="PANTHER" id="PTHR43185">
    <property type="entry name" value="FERROUS IRON TRANSPORT PROTEIN B"/>
    <property type="match status" value="1"/>
</dbReference>
<protein>
    <submittedName>
        <fullName evidence="4">Putative ferrous iron transport protein</fullName>
    </submittedName>
</protein>
<feature type="transmembrane region" description="Helical" evidence="1">
    <location>
        <begin position="530"/>
        <end position="554"/>
    </location>
</feature>
<dbReference type="InterPro" id="IPR011642">
    <property type="entry name" value="Gate_dom"/>
</dbReference>
<feature type="transmembrane region" description="Helical" evidence="1">
    <location>
        <begin position="425"/>
        <end position="447"/>
    </location>
</feature>
<dbReference type="AlphaFoldDB" id="D3GMJ2"/>
<dbReference type="GO" id="GO:0005886">
    <property type="term" value="C:plasma membrane"/>
    <property type="evidence" value="ECO:0007669"/>
    <property type="project" value="TreeGrafter"/>
</dbReference>
<reference evidence="4" key="1">
    <citation type="journal article" date="2010" name="PLoS ONE">
        <title>Evolution in quantum leaps: multiple combinatorial transfers of HPI and other genetic modules in Enterobacteriaceae.</title>
        <authorList>
            <person name="Paauw A."/>
            <person name="Leverstein-van Hall M.A."/>
            <person name="Verhoef J."/>
            <person name="Fluit A.C."/>
        </authorList>
    </citation>
    <scope>NUCLEOTIDE SEQUENCE</scope>
    <source>
        <strain evidence="4">05-545</strain>
    </source>
</reference>
<dbReference type="PANTHER" id="PTHR43185:SF1">
    <property type="entry name" value="FE(2+) TRANSPORTER FEOB"/>
    <property type="match status" value="1"/>
</dbReference>
<feature type="domain" description="FeoB-type G" evidence="2">
    <location>
        <begin position="12"/>
        <end position="151"/>
    </location>
</feature>
<accession>D3GMJ2</accession>
<dbReference type="InterPro" id="IPR030389">
    <property type="entry name" value="G_FEOB_dom"/>
</dbReference>
<dbReference type="EMBL" id="FN297818">
    <property type="protein sequence ID" value="CAX65479.1"/>
    <property type="molecule type" value="Genomic_DNA"/>
</dbReference>
<evidence type="ECO:0000259" key="3">
    <source>
        <dbReference type="Pfam" id="PF07670"/>
    </source>
</evidence>
<keyword evidence="1" id="KW-0472">Membrane</keyword>
<dbReference type="Gene3D" id="3.40.50.300">
    <property type="entry name" value="P-loop containing nucleotide triphosphate hydrolases"/>
    <property type="match status" value="1"/>
</dbReference>
<keyword evidence="1" id="KW-0812">Transmembrane</keyword>
<dbReference type="InterPro" id="IPR027417">
    <property type="entry name" value="P-loop_NTPase"/>
</dbReference>
<dbReference type="Pfam" id="PF07670">
    <property type="entry name" value="Gate"/>
    <property type="match status" value="1"/>
</dbReference>